<dbReference type="AlphaFoldDB" id="A0A0A9DTC0"/>
<reference evidence="1" key="1">
    <citation type="submission" date="2014-09" db="EMBL/GenBank/DDBJ databases">
        <authorList>
            <person name="Magalhaes I.L.F."/>
            <person name="Oliveira U."/>
            <person name="Santos F.R."/>
            <person name="Vidigal T.H.D.A."/>
            <person name="Brescovit A.D."/>
            <person name="Santos A.J."/>
        </authorList>
    </citation>
    <scope>NUCLEOTIDE SEQUENCE</scope>
    <source>
        <tissue evidence="1">Shoot tissue taken approximately 20 cm above the soil surface</tissue>
    </source>
</reference>
<accession>A0A0A9DTC0</accession>
<evidence type="ECO:0000313" key="1">
    <source>
        <dbReference type="EMBL" id="JAD91026.1"/>
    </source>
</evidence>
<sequence length="35" mass="3957">MTTNQPLHHHSLDLRGPLVQHSLESHKLCAAIHHP</sequence>
<protein>
    <submittedName>
        <fullName evidence="1">CIPKW</fullName>
    </submittedName>
</protein>
<name>A0A0A9DTC0_ARUDO</name>
<reference evidence="1" key="2">
    <citation type="journal article" date="2015" name="Data Brief">
        <title>Shoot transcriptome of the giant reed, Arundo donax.</title>
        <authorList>
            <person name="Barrero R.A."/>
            <person name="Guerrero F.D."/>
            <person name="Moolhuijzen P."/>
            <person name="Goolsby J.A."/>
            <person name="Tidwell J."/>
            <person name="Bellgard S.E."/>
            <person name="Bellgard M.I."/>
        </authorList>
    </citation>
    <scope>NUCLEOTIDE SEQUENCE</scope>
    <source>
        <tissue evidence="1">Shoot tissue taken approximately 20 cm above the soil surface</tissue>
    </source>
</reference>
<proteinExistence type="predicted"/>
<dbReference type="EMBL" id="GBRH01206869">
    <property type="protein sequence ID" value="JAD91026.1"/>
    <property type="molecule type" value="Transcribed_RNA"/>
</dbReference>
<organism evidence="1">
    <name type="scientific">Arundo donax</name>
    <name type="common">Giant reed</name>
    <name type="synonym">Donax arundinaceus</name>
    <dbReference type="NCBI Taxonomy" id="35708"/>
    <lineage>
        <taxon>Eukaryota</taxon>
        <taxon>Viridiplantae</taxon>
        <taxon>Streptophyta</taxon>
        <taxon>Embryophyta</taxon>
        <taxon>Tracheophyta</taxon>
        <taxon>Spermatophyta</taxon>
        <taxon>Magnoliopsida</taxon>
        <taxon>Liliopsida</taxon>
        <taxon>Poales</taxon>
        <taxon>Poaceae</taxon>
        <taxon>PACMAD clade</taxon>
        <taxon>Arundinoideae</taxon>
        <taxon>Arundineae</taxon>
        <taxon>Arundo</taxon>
    </lineage>
</organism>